<evidence type="ECO:0000313" key="2">
    <source>
        <dbReference type="EMBL" id="KAB7495503.1"/>
    </source>
</evidence>
<dbReference type="Proteomes" id="UP000326759">
    <property type="component" value="Unassembled WGS sequence"/>
</dbReference>
<gene>
    <name evidence="2" type="ORF">Anas_13132</name>
</gene>
<keyword evidence="3" id="KW-1185">Reference proteome</keyword>
<reference evidence="2 3" key="1">
    <citation type="journal article" date="2019" name="PLoS Biol.">
        <title>Sex chromosomes control vertical transmission of feminizing Wolbachia symbionts in an isopod.</title>
        <authorList>
            <person name="Becking T."/>
            <person name="Chebbi M.A."/>
            <person name="Giraud I."/>
            <person name="Moumen B."/>
            <person name="Laverre T."/>
            <person name="Caubet Y."/>
            <person name="Peccoud J."/>
            <person name="Gilbert C."/>
            <person name="Cordaux R."/>
        </authorList>
    </citation>
    <scope>NUCLEOTIDE SEQUENCE [LARGE SCALE GENOMIC DNA]</scope>
    <source>
        <strain evidence="2">ANa2</strain>
        <tissue evidence="2">Whole body excluding digestive tract and cuticle</tissue>
    </source>
</reference>
<organism evidence="2 3">
    <name type="scientific">Armadillidium nasatum</name>
    <dbReference type="NCBI Taxonomy" id="96803"/>
    <lineage>
        <taxon>Eukaryota</taxon>
        <taxon>Metazoa</taxon>
        <taxon>Ecdysozoa</taxon>
        <taxon>Arthropoda</taxon>
        <taxon>Crustacea</taxon>
        <taxon>Multicrustacea</taxon>
        <taxon>Malacostraca</taxon>
        <taxon>Eumalacostraca</taxon>
        <taxon>Peracarida</taxon>
        <taxon>Isopoda</taxon>
        <taxon>Oniscidea</taxon>
        <taxon>Crinocheta</taxon>
        <taxon>Armadillidiidae</taxon>
        <taxon>Armadillidium</taxon>
    </lineage>
</organism>
<dbReference type="OrthoDB" id="5797019at2759"/>
<dbReference type="AlphaFoldDB" id="A0A5N5SN86"/>
<name>A0A5N5SN86_9CRUS</name>
<sequence length="199" mass="21802">MVKTIIPEVNKGLMESVEHSEERLSKHPSLAHSVSVVEQPLRSAEQEPKGYTFAAQFSADKSKPRVGNGAVKRCNSSVGSPSPPPTAEQTNRIRHTSAMQSVSRILQKTKSCTSPVTTHDKDDDPNLQPFKRGRGHTISDMNPASRNCSTRSIQTWRPTNASTGSLLSAAFVSTASTTSLPRKRRPVLVIRLLLHILRV</sequence>
<evidence type="ECO:0000313" key="3">
    <source>
        <dbReference type="Proteomes" id="UP000326759"/>
    </source>
</evidence>
<comment type="caution">
    <text evidence="2">The sequence shown here is derived from an EMBL/GenBank/DDBJ whole genome shotgun (WGS) entry which is preliminary data.</text>
</comment>
<feature type="region of interest" description="Disordered" evidence="1">
    <location>
        <begin position="62"/>
        <end position="90"/>
    </location>
</feature>
<protein>
    <submittedName>
        <fullName evidence="2">Uncharacterized protein</fullName>
    </submittedName>
</protein>
<proteinExistence type="predicted"/>
<feature type="region of interest" description="Disordered" evidence="1">
    <location>
        <begin position="110"/>
        <end position="148"/>
    </location>
</feature>
<evidence type="ECO:0000256" key="1">
    <source>
        <dbReference type="SAM" id="MobiDB-lite"/>
    </source>
</evidence>
<feature type="compositionally biased region" description="Polar residues" evidence="1">
    <location>
        <begin position="139"/>
        <end position="148"/>
    </location>
</feature>
<accession>A0A5N5SN86</accession>
<dbReference type="EMBL" id="SEYY01022505">
    <property type="protein sequence ID" value="KAB7495503.1"/>
    <property type="molecule type" value="Genomic_DNA"/>
</dbReference>